<accession>A0AAV7W039</accession>
<evidence type="ECO:0000313" key="2">
    <source>
        <dbReference type="EMBL" id="KAJ1205680.1"/>
    </source>
</evidence>
<dbReference type="EMBL" id="JANPWB010000002">
    <property type="protein sequence ID" value="KAJ1205680.1"/>
    <property type="molecule type" value="Genomic_DNA"/>
</dbReference>
<dbReference type="Proteomes" id="UP001066276">
    <property type="component" value="Chromosome 1_2"/>
</dbReference>
<gene>
    <name evidence="2" type="ORF">NDU88_001108</name>
</gene>
<proteinExistence type="predicted"/>
<dbReference type="AlphaFoldDB" id="A0AAV7W039"/>
<feature type="region of interest" description="Disordered" evidence="1">
    <location>
        <begin position="1"/>
        <end position="104"/>
    </location>
</feature>
<evidence type="ECO:0000256" key="1">
    <source>
        <dbReference type="SAM" id="MobiDB-lite"/>
    </source>
</evidence>
<protein>
    <submittedName>
        <fullName evidence="2">Uncharacterized protein</fullName>
    </submittedName>
</protein>
<keyword evidence="3" id="KW-1185">Reference proteome</keyword>
<name>A0AAV7W039_PLEWA</name>
<comment type="caution">
    <text evidence="2">The sequence shown here is derived from an EMBL/GenBank/DDBJ whole genome shotgun (WGS) entry which is preliminary data.</text>
</comment>
<organism evidence="2 3">
    <name type="scientific">Pleurodeles waltl</name>
    <name type="common">Iberian ribbed newt</name>
    <dbReference type="NCBI Taxonomy" id="8319"/>
    <lineage>
        <taxon>Eukaryota</taxon>
        <taxon>Metazoa</taxon>
        <taxon>Chordata</taxon>
        <taxon>Craniata</taxon>
        <taxon>Vertebrata</taxon>
        <taxon>Euteleostomi</taxon>
        <taxon>Amphibia</taxon>
        <taxon>Batrachia</taxon>
        <taxon>Caudata</taxon>
        <taxon>Salamandroidea</taxon>
        <taxon>Salamandridae</taxon>
        <taxon>Pleurodelinae</taxon>
        <taxon>Pleurodeles</taxon>
    </lineage>
</organism>
<sequence>MPVEGGRAVSASMNPSRAVCARGSPVSMPPVLSPGAVKGLPVQRERPPLPGATDRNTSLQGRGGASRGARNEEGGRVQGAGLERDALVPPSGTAQSLSAPFHGRGMRGSEIRKLLKPDTRNRFFLAVSESELLLGHLRFPGLRFRYQLEALRLFRCK</sequence>
<reference evidence="2" key="1">
    <citation type="journal article" date="2022" name="bioRxiv">
        <title>Sequencing and chromosome-scale assembly of the giantPleurodeles waltlgenome.</title>
        <authorList>
            <person name="Brown T."/>
            <person name="Elewa A."/>
            <person name="Iarovenko S."/>
            <person name="Subramanian E."/>
            <person name="Araus A.J."/>
            <person name="Petzold A."/>
            <person name="Susuki M."/>
            <person name="Suzuki K.-i.T."/>
            <person name="Hayashi T."/>
            <person name="Toyoda A."/>
            <person name="Oliveira C."/>
            <person name="Osipova E."/>
            <person name="Leigh N.D."/>
            <person name="Simon A."/>
            <person name="Yun M.H."/>
        </authorList>
    </citation>
    <scope>NUCLEOTIDE SEQUENCE</scope>
    <source>
        <strain evidence="2">20211129_DDA</strain>
        <tissue evidence="2">Liver</tissue>
    </source>
</reference>
<evidence type="ECO:0000313" key="3">
    <source>
        <dbReference type="Proteomes" id="UP001066276"/>
    </source>
</evidence>